<dbReference type="RefSeq" id="WP_089371580.1">
    <property type="nucleotide sequence ID" value="NZ_BMEP01000001.1"/>
</dbReference>
<feature type="domain" description="Thioredoxin" evidence="3">
    <location>
        <begin position="9"/>
        <end position="151"/>
    </location>
</feature>
<keyword evidence="2" id="KW-0732">Signal</keyword>
<reference evidence="4 5" key="1">
    <citation type="submission" date="2017-06" db="EMBL/GenBank/DDBJ databases">
        <authorList>
            <person name="Kim H.J."/>
            <person name="Triplett B.A."/>
        </authorList>
    </citation>
    <scope>NUCLEOTIDE SEQUENCE [LARGE SCALE GENOMIC DNA]</scope>
    <source>
        <strain evidence="4 5">DSM 25597</strain>
    </source>
</reference>
<sequence>MKKTIVLLTLILSTVTFFSFTTNTDTKAPKVAIVNYYEQDLKLKELITSIEKQDKVAIIYFYADWCGPCKRFKKSFKSNLVKEALANAVFIKINVDEDVEKQSVYANYGINVIPTFIKTNPNAEVIAEITSGEWDEDIPKNISKVMDSFINTDRYHK</sequence>
<dbReference type="Gene3D" id="3.40.30.10">
    <property type="entry name" value="Glutaredoxin"/>
    <property type="match status" value="1"/>
</dbReference>
<dbReference type="Pfam" id="PF00085">
    <property type="entry name" value="Thioredoxin"/>
    <property type="match status" value="1"/>
</dbReference>
<organism evidence="4 5">
    <name type="scientific">Dokdonia pacifica</name>
    <dbReference type="NCBI Taxonomy" id="1627892"/>
    <lineage>
        <taxon>Bacteria</taxon>
        <taxon>Pseudomonadati</taxon>
        <taxon>Bacteroidota</taxon>
        <taxon>Flavobacteriia</taxon>
        <taxon>Flavobacteriales</taxon>
        <taxon>Flavobacteriaceae</taxon>
        <taxon>Dokdonia</taxon>
    </lineage>
</organism>
<proteinExistence type="predicted"/>
<gene>
    <name evidence="4" type="ORF">SAMN06265376_103256</name>
</gene>
<keyword evidence="5" id="KW-1185">Reference proteome</keyword>
<dbReference type="InterPro" id="IPR013766">
    <property type="entry name" value="Thioredoxin_domain"/>
</dbReference>
<evidence type="ECO:0000256" key="2">
    <source>
        <dbReference type="SAM" id="SignalP"/>
    </source>
</evidence>
<dbReference type="AlphaFoldDB" id="A0A238ZIU1"/>
<evidence type="ECO:0000259" key="3">
    <source>
        <dbReference type="PROSITE" id="PS51352"/>
    </source>
</evidence>
<dbReference type="PROSITE" id="PS00194">
    <property type="entry name" value="THIOREDOXIN_1"/>
    <property type="match status" value="1"/>
</dbReference>
<evidence type="ECO:0000256" key="1">
    <source>
        <dbReference type="ARBA" id="ARBA00023284"/>
    </source>
</evidence>
<dbReference type="EMBL" id="FZNY01000003">
    <property type="protein sequence ID" value="SNR83059.1"/>
    <property type="molecule type" value="Genomic_DNA"/>
</dbReference>
<dbReference type="Proteomes" id="UP000198379">
    <property type="component" value="Unassembled WGS sequence"/>
</dbReference>
<dbReference type="OrthoDB" id="7629852at2"/>
<dbReference type="CDD" id="cd02947">
    <property type="entry name" value="TRX_family"/>
    <property type="match status" value="1"/>
</dbReference>
<feature type="signal peptide" evidence="2">
    <location>
        <begin position="1"/>
        <end position="21"/>
    </location>
</feature>
<dbReference type="PANTHER" id="PTHR10438:SF468">
    <property type="entry name" value="THIOREDOXIN-1-RELATED"/>
    <property type="match status" value="1"/>
</dbReference>
<dbReference type="InterPro" id="IPR050620">
    <property type="entry name" value="Thioredoxin_H-type-like"/>
</dbReference>
<dbReference type="SUPFAM" id="SSF52833">
    <property type="entry name" value="Thioredoxin-like"/>
    <property type="match status" value="1"/>
</dbReference>
<accession>A0A238ZIU1</accession>
<protein>
    <submittedName>
        <fullName evidence="4">Thioredoxin 1</fullName>
    </submittedName>
</protein>
<dbReference type="InterPro" id="IPR017937">
    <property type="entry name" value="Thioredoxin_CS"/>
</dbReference>
<evidence type="ECO:0000313" key="4">
    <source>
        <dbReference type="EMBL" id="SNR83059.1"/>
    </source>
</evidence>
<dbReference type="PANTHER" id="PTHR10438">
    <property type="entry name" value="THIOREDOXIN"/>
    <property type="match status" value="1"/>
</dbReference>
<dbReference type="InterPro" id="IPR036249">
    <property type="entry name" value="Thioredoxin-like_sf"/>
</dbReference>
<dbReference type="PROSITE" id="PS51352">
    <property type="entry name" value="THIOREDOXIN_2"/>
    <property type="match status" value="1"/>
</dbReference>
<name>A0A238ZIU1_9FLAO</name>
<keyword evidence="1" id="KW-0676">Redox-active center</keyword>
<feature type="chain" id="PRO_5013280458" evidence="2">
    <location>
        <begin position="22"/>
        <end position="157"/>
    </location>
</feature>
<evidence type="ECO:0000313" key="5">
    <source>
        <dbReference type="Proteomes" id="UP000198379"/>
    </source>
</evidence>